<dbReference type="NCBIfam" id="NF004850">
    <property type="entry name" value="PRK06201.1"/>
    <property type="match status" value="1"/>
</dbReference>
<evidence type="ECO:0000256" key="12">
    <source>
        <dbReference type="ARBA" id="ARBA00047973"/>
    </source>
</evidence>
<accession>A0A1I4J031</accession>
<keyword evidence="13" id="KW-0460">Magnesium</keyword>
<evidence type="ECO:0000256" key="2">
    <source>
        <dbReference type="ARBA" id="ARBA00001968"/>
    </source>
</evidence>
<dbReference type="InterPro" id="IPR005493">
    <property type="entry name" value="RraA/RraA-like"/>
</dbReference>
<evidence type="ECO:0000256" key="3">
    <source>
        <dbReference type="ARBA" id="ARBA00008621"/>
    </source>
</evidence>
<dbReference type="OrthoDB" id="9784786at2"/>
<dbReference type="GO" id="GO:0047443">
    <property type="term" value="F:4-hydroxy-4-methyl-2-oxoglutarate aldolase activity"/>
    <property type="evidence" value="ECO:0007669"/>
    <property type="project" value="UniProtKB-EC"/>
</dbReference>
<dbReference type="Gene3D" id="3.50.30.40">
    <property type="entry name" value="Ribonuclease E inhibitor RraA/RraA-like"/>
    <property type="match status" value="1"/>
</dbReference>
<evidence type="ECO:0000256" key="6">
    <source>
        <dbReference type="ARBA" id="ARBA00012947"/>
    </source>
</evidence>
<evidence type="ECO:0000313" key="15">
    <source>
        <dbReference type="Proteomes" id="UP000199520"/>
    </source>
</evidence>
<keyword evidence="13" id="KW-0479">Metal-binding</keyword>
<feature type="binding site" evidence="13">
    <location>
        <position position="120"/>
    </location>
    <ligand>
        <name>Mg(2+)</name>
        <dbReference type="ChEBI" id="CHEBI:18420"/>
    </ligand>
</feature>
<evidence type="ECO:0000256" key="4">
    <source>
        <dbReference type="ARBA" id="ARBA00011233"/>
    </source>
</evidence>
<dbReference type="Proteomes" id="UP000199520">
    <property type="component" value="Unassembled WGS sequence"/>
</dbReference>
<evidence type="ECO:0000256" key="13">
    <source>
        <dbReference type="PIRSR" id="PIRSR605493-1"/>
    </source>
</evidence>
<feature type="binding site" evidence="13">
    <location>
        <begin position="97"/>
        <end position="100"/>
    </location>
    <ligand>
        <name>substrate</name>
    </ligand>
</feature>
<keyword evidence="15" id="KW-1185">Reference proteome</keyword>
<evidence type="ECO:0000256" key="5">
    <source>
        <dbReference type="ARBA" id="ARBA00012213"/>
    </source>
</evidence>
<dbReference type="PANTHER" id="PTHR33254">
    <property type="entry name" value="4-HYDROXY-4-METHYL-2-OXOGLUTARATE ALDOLASE 3-RELATED"/>
    <property type="match status" value="1"/>
</dbReference>
<dbReference type="STRING" id="1123291.SAMN04490355_101044"/>
<comment type="cofactor">
    <cofactor evidence="2">
        <name>a divalent metal cation</name>
        <dbReference type="ChEBI" id="CHEBI:60240"/>
    </cofactor>
</comment>
<comment type="similarity">
    <text evidence="3">Belongs to the class II aldolase/RraA-like family.</text>
</comment>
<dbReference type="AlphaFoldDB" id="A0A1I4J031"/>
<evidence type="ECO:0000256" key="7">
    <source>
        <dbReference type="ARBA" id="ARBA00016549"/>
    </source>
</evidence>
<comment type="catalytic activity">
    <reaction evidence="1">
        <text>4-hydroxy-4-methyl-2-oxoglutarate = 2 pyruvate</text>
        <dbReference type="Rhea" id="RHEA:22748"/>
        <dbReference type="ChEBI" id="CHEBI:15361"/>
        <dbReference type="ChEBI" id="CHEBI:58276"/>
        <dbReference type="EC" id="4.1.3.17"/>
    </reaction>
</comment>
<dbReference type="EMBL" id="FOTS01000010">
    <property type="protein sequence ID" value="SFL59481.1"/>
    <property type="molecule type" value="Genomic_DNA"/>
</dbReference>
<feature type="binding site" evidence="13">
    <location>
        <position position="119"/>
    </location>
    <ligand>
        <name>substrate</name>
    </ligand>
</feature>
<dbReference type="EC" id="4.1.3.17" evidence="5"/>
<comment type="catalytic activity">
    <reaction evidence="12">
        <text>oxaloacetate + H(+) = pyruvate + CO2</text>
        <dbReference type="Rhea" id="RHEA:15641"/>
        <dbReference type="ChEBI" id="CHEBI:15361"/>
        <dbReference type="ChEBI" id="CHEBI:15378"/>
        <dbReference type="ChEBI" id="CHEBI:16452"/>
        <dbReference type="ChEBI" id="CHEBI:16526"/>
        <dbReference type="EC" id="4.1.1.112"/>
    </reaction>
</comment>
<comment type="function">
    <text evidence="8">Catalyzes the aldol cleavage of 4-hydroxy-4-methyl-2-oxoglutarate (HMG) into 2 molecules of pyruvate. Also contains a secondary oxaloacetate (OAA) decarboxylase activity due to the common pyruvate enolate transition state formed following C-C bond cleavage in the retro-aldol and decarboxylation reactions.</text>
</comment>
<dbReference type="RefSeq" id="WP_090934388.1">
    <property type="nucleotide sequence ID" value="NZ_FOTS01000010.1"/>
</dbReference>
<gene>
    <name evidence="14" type="ORF">SAMN04490355_101044</name>
</gene>
<evidence type="ECO:0000256" key="11">
    <source>
        <dbReference type="ARBA" id="ARBA00032305"/>
    </source>
</evidence>
<evidence type="ECO:0000256" key="9">
    <source>
        <dbReference type="ARBA" id="ARBA00029596"/>
    </source>
</evidence>
<dbReference type="Pfam" id="PF03737">
    <property type="entry name" value="RraA-like"/>
    <property type="match status" value="1"/>
</dbReference>
<organism evidence="14 15">
    <name type="scientific">Pelosinus propionicus DSM 13327</name>
    <dbReference type="NCBI Taxonomy" id="1123291"/>
    <lineage>
        <taxon>Bacteria</taxon>
        <taxon>Bacillati</taxon>
        <taxon>Bacillota</taxon>
        <taxon>Negativicutes</taxon>
        <taxon>Selenomonadales</taxon>
        <taxon>Sporomusaceae</taxon>
        <taxon>Pelosinus</taxon>
    </lineage>
</organism>
<protein>
    <recommendedName>
        <fullName evidence="7">Putative 4-hydroxy-4-methyl-2-oxoglutarate aldolase</fullName>
        <ecNumber evidence="6">4.1.1.112</ecNumber>
        <ecNumber evidence="5">4.1.3.17</ecNumber>
    </recommendedName>
    <alternativeName>
        <fullName evidence="11">Oxaloacetate decarboxylase</fullName>
    </alternativeName>
    <alternativeName>
        <fullName evidence="9">Regulator of ribonuclease activity homolog</fullName>
    </alternativeName>
    <alternativeName>
        <fullName evidence="10">RraA-like protein</fullName>
    </alternativeName>
</protein>
<dbReference type="EC" id="4.1.1.112" evidence="6"/>
<dbReference type="GO" id="GO:0046872">
    <property type="term" value="F:metal ion binding"/>
    <property type="evidence" value="ECO:0007669"/>
    <property type="project" value="UniProtKB-KW"/>
</dbReference>
<evidence type="ECO:0000313" key="14">
    <source>
        <dbReference type="EMBL" id="SFL59481.1"/>
    </source>
</evidence>
<evidence type="ECO:0000256" key="10">
    <source>
        <dbReference type="ARBA" id="ARBA00030169"/>
    </source>
</evidence>
<dbReference type="InterPro" id="IPR036704">
    <property type="entry name" value="RraA/RraA-like_sf"/>
</dbReference>
<name>A0A1I4J031_9FIRM</name>
<dbReference type="PANTHER" id="PTHR33254:SF4">
    <property type="entry name" value="4-HYDROXY-4-METHYL-2-OXOGLUTARATE ALDOLASE 3-RELATED"/>
    <property type="match status" value="1"/>
</dbReference>
<sequence>MSNAGFRIYTKVNRPSKEVVELFRGLPAANIADVMNRFFCVDARIKPLNDTPLLGTAFTVRARIGDNRMFHKAIDLAQPGDVIVVDVQGDITNSVTGEIMMRQVLKKGLAGVVIDGAVRDADALKKMDLAIYAAGITPKGPYKDGPGEINVPVSCGGMVVNPGDILVGDGDGIVVISPRDAEVIAAKAKAKSDAEHKTFKAIEAGTLDRSAYSDEAFTKSGCEIIDDCY</sequence>
<evidence type="ECO:0000256" key="1">
    <source>
        <dbReference type="ARBA" id="ARBA00001342"/>
    </source>
</evidence>
<comment type="subunit">
    <text evidence="4">Homotrimer.</text>
</comment>
<dbReference type="SUPFAM" id="SSF89562">
    <property type="entry name" value="RraA-like"/>
    <property type="match status" value="1"/>
</dbReference>
<dbReference type="CDD" id="cd16841">
    <property type="entry name" value="RraA_family"/>
    <property type="match status" value="1"/>
</dbReference>
<evidence type="ECO:0000256" key="8">
    <source>
        <dbReference type="ARBA" id="ARBA00025046"/>
    </source>
</evidence>
<reference evidence="15" key="1">
    <citation type="submission" date="2016-10" db="EMBL/GenBank/DDBJ databases">
        <authorList>
            <person name="Varghese N."/>
            <person name="Submissions S."/>
        </authorList>
    </citation>
    <scope>NUCLEOTIDE SEQUENCE [LARGE SCALE GENOMIC DNA]</scope>
    <source>
        <strain evidence="15">DSM 13327</strain>
    </source>
</reference>
<proteinExistence type="inferred from homology"/>
<dbReference type="GO" id="GO:0008948">
    <property type="term" value="F:oxaloacetate decarboxylase activity"/>
    <property type="evidence" value="ECO:0007669"/>
    <property type="project" value="UniProtKB-EC"/>
</dbReference>
<comment type="cofactor">
    <cofactor evidence="13">
        <name>Mg(2+)</name>
        <dbReference type="ChEBI" id="CHEBI:18420"/>
    </cofactor>
</comment>